<dbReference type="RefSeq" id="WP_168036426.1">
    <property type="nucleotide sequence ID" value="NZ_JAATJH010000002.1"/>
</dbReference>
<keyword evidence="1" id="KW-0732">Signal</keyword>
<feature type="chain" id="PRO_5047308046" description="Secretion system C-terminal sorting domain-containing protein" evidence="1">
    <location>
        <begin position="21"/>
        <end position="414"/>
    </location>
</feature>
<protein>
    <recommendedName>
        <fullName evidence="2">Secretion system C-terminal sorting domain-containing protein</fullName>
    </recommendedName>
</protein>
<evidence type="ECO:0000259" key="2">
    <source>
        <dbReference type="Pfam" id="PF18962"/>
    </source>
</evidence>
<reference evidence="3 4" key="1">
    <citation type="submission" date="2020-03" db="EMBL/GenBank/DDBJ databases">
        <title>Genomic Encyclopedia of Type Strains, Phase IV (KMG-IV): sequencing the most valuable type-strain genomes for metagenomic binning, comparative biology and taxonomic classification.</title>
        <authorList>
            <person name="Goeker M."/>
        </authorList>
    </citation>
    <scope>NUCLEOTIDE SEQUENCE [LARGE SCALE GENOMIC DNA]</scope>
    <source>
        <strain evidence="3 4">DSM 105096</strain>
    </source>
</reference>
<evidence type="ECO:0000256" key="1">
    <source>
        <dbReference type="SAM" id="SignalP"/>
    </source>
</evidence>
<dbReference type="Pfam" id="PF18962">
    <property type="entry name" value="Por_Secre_tail"/>
    <property type="match status" value="1"/>
</dbReference>
<dbReference type="InterPro" id="IPR026444">
    <property type="entry name" value="Secre_tail"/>
</dbReference>
<feature type="domain" description="Secretion system C-terminal sorting" evidence="2">
    <location>
        <begin position="346"/>
        <end position="408"/>
    </location>
</feature>
<organism evidence="3 4">
    <name type="scientific">Neolewinella antarctica</name>
    <dbReference type="NCBI Taxonomy" id="442734"/>
    <lineage>
        <taxon>Bacteria</taxon>
        <taxon>Pseudomonadati</taxon>
        <taxon>Bacteroidota</taxon>
        <taxon>Saprospiria</taxon>
        <taxon>Saprospirales</taxon>
        <taxon>Lewinellaceae</taxon>
        <taxon>Neolewinella</taxon>
    </lineage>
</organism>
<dbReference type="InterPro" id="IPR013784">
    <property type="entry name" value="Carb-bd-like_fold"/>
</dbReference>
<sequence length="414" mass="45627">MKRFYLLCSLLTLLCTGVRAQIDVTVRVDMNGITIDDTGVHIVGTFNGFDPTATPMTETSPGSDIYEAVINRPADDNIEYKILNGNNYGGEEPRSPCSYEYNGNRVFTVPMMNTTLPTFVFGGCPEGVTRIPVTFRVDAANQDASQGVYVVGEMTGFNNDGFRQLSQVGGTTVYETTIMVPADLLKLNFKYSIGPDFGRAESTTPAPCANPDNSDRFYRLDGDVEETEVYFFNTCEFSRALPVELTLFEAVAAKKSVFVNWVTAAEEDVDFFRVERSVNGVDFILLREILASQNGRGNDSYRTVDEQPASGTNYYRLTTVDLDGTQHLEGVRTVSFRGSTGENLILYPNPVTDRLTVSFRGAGNISIVDVLGRPVYQAKATDGFNWTGVAELPAGRYYLRLETETGVSQASFIK</sequence>
<accession>A0ABX0X8S7</accession>
<evidence type="ECO:0000313" key="3">
    <source>
        <dbReference type="EMBL" id="NJC25632.1"/>
    </source>
</evidence>
<evidence type="ECO:0000313" key="4">
    <source>
        <dbReference type="Proteomes" id="UP000770785"/>
    </source>
</evidence>
<dbReference type="NCBIfam" id="TIGR04183">
    <property type="entry name" value="Por_Secre_tail"/>
    <property type="match status" value="1"/>
</dbReference>
<keyword evidence="4" id="KW-1185">Reference proteome</keyword>
<dbReference type="EMBL" id="JAATJH010000002">
    <property type="protein sequence ID" value="NJC25632.1"/>
    <property type="molecule type" value="Genomic_DNA"/>
</dbReference>
<dbReference type="SUPFAM" id="SSF49452">
    <property type="entry name" value="Starch-binding domain-like"/>
    <property type="match status" value="1"/>
</dbReference>
<dbReference type="Proteomes" id="UP000770785">
    <property type="component" value="Unassembled WGS sequence"/>
</dbReference>
<gene>
    <name evidence="3" type="ORF">GGR27_001131</name>
</gene>
<proteinExistence type="predicted"/>
<name>A0ABX0X8S7_9BACT</name>
<dbReference type="Gene3D" id="2.60.40.3620">
    <property type="match status" value="1"/>
</dbReference>
<feature type="signal peptide" evidence="1">
    <location>
        <begin position="1"/>
        <end position="20"/>
    </location>
</feature>
<comment type="caution">
    <text evidence="3">The sequence shown here is derived from an EMBL/GenBank/DDBJ whole genome shotgun (WGS) entry which is preliminary data.</text>
</comment>